<evidence type="ECO:0000313" key="2">
    <source>
        <dbReference type="EMBL" id="GGM73762.1"/>
    </source>
</evidence>
<dbReference type="InterPro" id="IPR052519">
    <property type="entry name" value="Euk-type_GlcNAc_Kinase"/>
</dbReference>
<dbReference type="EMBL" id="BMNY01000001">
    <property type="protein sequence ID" value="GGM73762.1"/>
    <property type="molecule type" value="Genomic_DNA"/>
</dbReference>
<gene>
    <name evidence="2" type="ORF">GCM10007108_09650</name>
</gene>
<proteinExistence type="predicted"/>
<keyword evidence="3" id="KW-1185">Reference proteome</keyword>
<comment type="caution">
    <text evidence="2">The sequence shown here is derived from an EMBL/GenBank/DDBJ whole genome shotgun (WGS) entry which is preliminary data.</text>
</comment>
<evidence type="ECO:0000313" key="3">
    <source>
        <dbReference type="Proteomes" id="UP000632195"/>
    </source>
</evidence>
<reference evidence="2" key="1">
    <citation type="journal article" date="2014" name="Int. J. Syst. Evol. Microbiol.">
        <title>Complete genome sequence of Corynebacterium casei LMG S-19264T (=DSM 44701T), isolated from a smear-ripened cheese.</title>
        <authorList>
            <consortium name="US DOE Joint Genome Institute (JGI-PGF)"/>
            <person name="Walter F."/>
            <person name="Albersmeier A."/>
            <person name="Kalinowski J."/>
            <person name="Ruckert C."/>
        </authorList>
    </citation>
    <scope>NUCLEOTIDE SEQUENCE</scope>
    <source>
        <strain evidence="2">JCM 13583</strain>
    </source>
</reference>
<dbReference type="Gene3D" id="3.30.420.40">
    <property type="match status" value="2"/>
</dbReference>
<protein>
    <recommendedName>
        <fullName evidence="1">ATPase BadF/BadG/BcrA/BcrD type domain-containing protein</fullName>
    </recommendedName>
</protein>
<dbReference type="RefSeq" id="WP_188680781.1">
    <property type="nucleotide sequence ID" value="NZ_BMNY01000001.1"/>
</dbReference>
<dbReference type="PANTHER" id="PTHR43190">
    <property type="entry name" value="N-ACETYL-D-GLUCOSAMINE KINASE"/>
    <property type="match status" value="1"/>
</dbReference>
<name>A0AA37BRC3_9ARCH</name>
<accession>A0AA37BRC3</accession>
<dbReference type="Pfam" id="PF01869">
    <property type="entry name" value="BcrAD_BadFG"/>
    <property type="match status" value="1"/>
</dbReference>
<dbReference type="AlphaFoldDB" id="A0AA37BRC3"/>
<dbReference type="SUPFAM" id="SSF53067">
    <property type="entry name" value="Actin-like ATPase domain"/>
    <property type="match status" value="2"/>
</dbReference>
<dbReference type="InterPro" id="IPR043129">
    <property type="entry name" value="ATPase_NBD"/>
</dbReference>
<dbReference type="Proteomes" id="UP000632195">
    <property type="component" value="Unassembled WGS sequence"/>
</dbReference>
<evidence type="ECO:0000259" key="1">
    <source>
        <dbReference type="Pfam" id="PF01869"/>
    </source>
</evidence>
<feature type="domain" description="ATPase BadF/BadG/BcrA/BcrD type" evidence="1">
    <location>
        <begin position="5"/>
        <end position="282"/>
    </location>
</feature>
<dbReference type="InterPro" id="IPR002731">
    <property type="entry name" value="ATPase_BadF"/>
</dbReference>
<reference evidence="2" key="2">
    <citation type="submission" date="2022-09" db="EMBL/GenBank/DDBJ databases">
        <authorList>
            <person name="Sun Q."/>
            <person name="Ohkuma M."/>
        </authorList>
    </citation>
    <scope>NUCLEOTIDE SEQUENCE</scope>
    <source>
        <strain evidence="2">JCM 13583</strain>
    </source>
</reference>
<organism evidence="2 3">
    <name type="scientific">Thermogymnomonas acidicola</name>
    <dbReference type="NCBI Taxonomy" id="399579"/>
    <lineage>
        <taxon>Archaea</taxon>
        <taxon>Methanobacteriati</taxon>
        <taxon>Thermoplasmatota</taxon>
        <taxon>Thermoplasmata</taxon>
        <taxon>Thermoplasmatales</taxon>
        <taxon>Thermogymnomonas</taxon>
    </lineage>
</organism>
<dbReference type="PANTHER" id="PTHR43190:SF3">
    <property type="entry name" value="N-ACETYL-D-GLUCOSAMINE KINASE"/>
    <property type="match status" value="1"/>
</dbReference>
<sequence length="334" mass="36143">MLVSVDGGATKTVAILYDESEDSIVSCGVSGPSNFTSVPEEVAVQNILKALEMAGISSNPVRHFYFGLAGVGDSQKDTETGKRICSRVSGGRPFIVENDGSAAYFLANMSSDGFVFAGGTGSVCFVQKDGELKRLAGWGWLCGDEASGYWFGLRALNLATREADGIMESRDFVRLVEGHYGLPLRDAISEAQRNFSKRRIAALAPGLVDIARMGNREADKVLEEASGYIASLLHSSGVQGSGDVSVLGGTMLAGEAYLKKIRKRVGRALHYFYGYQVAVGGLMRMMQNLGLDVDRATRDRFLRELDDRISSLPRDSVMENLFFAKPPGRFGTFD</sequence>